<dbReference type="SUPFAM" id="SSF81383">
    <property type="entry name" value="F-box domain"/>
    <property type="match status" value="1"/>
</dbReference>
<proteinExistence type="predicted"/>
<sequence length="254" mass="28924">MPVQSVLALPTELGDEIVSYLPVRDLGNVRLLSKGYQARFNYQFWSNSNFRISLSQDCLQRFAQFVQNAPYTPFKVKTITVFAGRDEQLNINRQTIVTELSKGFSGLTIENLVFDIKTRHSAAAKIWKPVMASLIQTRQRSIQSIVFSRGGWWDGKSYIPLHEFKLSEVYRQECRNTFTNLTQLAIETSEQQGKEALTRKFWAFIGAIGPNLQQLDIRIRAKCQDGYIEPSISQRTQQLQPVGGAIPAEFNVPT</sequence>
<evidence type="ECO:0000313" key="2">
    <source>
        <dbReference type="EMBL" id="KAK6512265.1"/>
    </source>
</evidence>
<feature type="domain" description="F-box" evidence="1">
    <location>
        <begin position="3"/>
        <end position="48"/>
    </location>
</feature>
<evidence type="ECO:0000259" key="1">
    <source>
        <dbReference type="PROSITE" id="PS50181"/>
    </source>
</evidence>
<dbReference type="InterPro" id="IPR036047">
    <property type="entry name" value="F-box-like_dom_sf"/>
</dbReference>
<accession>A0AAV9WPP9</accession>
<dbReference type="EMBL" id="JAVHJL010000001">
    <property type="protein sequence ID" value="KAK6512265.1"/>
    <property type="molecule type" value="Genomic_DNA"/>
</dbReference>
<dbReference type="AlphaFoldDB" id="A0AAV9WPP9"/>
<dbReference type="PROSITE" id="PS50181">
    <property type="entry name" value="FBOX"/>
    <property type="match status" value="1"/>
</dbReference>
<reference evidence="2 3" key="1">
    <citation type="submission" date="2023-08" db="EMBL/GenBank/DDBJ databases">
        <authorList>
            <person name="Palmer J.M."/>
        </authorList>
    </citation>
    <scope>NUCLEOTIDE SEQUENCE [LARGE SCALE GENOMIC DNA]</scope>
    <source>
        <strain evidence="2 3">TWF481</strain>
    </source>
</reference>
<keyword evidence="3" id="KW-1185">Reference proteome</keyword>
<organism evidence="2 3">
    <name type="scientific">Arthrobotrys musiformis</name>
    <dbReference type="NCBI Taxonomy" id="47236"/>
    <lineage>
        <taxon>Eukaryota</taxon>
        <taxon>Fungi</taxon>
        <taxon>Dikarya</taxon>
        <taxon>Ascomycota</taxon>
        <taxon>Pezizomycotina</taxon>
        <taxon>Orbiliomycetes</taxon>
        <taxon>Orbiliales</taxon>
        <taxon>Orbiliaceae</taxon>
        <taxon>Arthrobotrys</taxon>
    </lineage>
</organism>
<evidence type="ECO:0000313" key="3">
    <source>
        <dbReference type="Proteomes" id="UP001370758"/>
    </source>
</evidence>
<dbReference type="Proteomes" id="UP001370758">
    <property type="component" value="Unassembled WGS sequence"/>
</dbReference>
<name>A0AAV9WPP9_9PEZI</name>
<gene>
    <name evidence="2" type="ORF">TWF481_001155</name>
</gene>
<dbReference type="InterPro" id="IPR001810">
    <property type="entry name" value="F-box_dom"/>
</dbReference>
<protein>
    <recommendedName>
        <fullName evidence="1">F-box domain-containing protein</fullName>
    </recommendedName>
</protein>
<comment type="caution">
    <text evidence="2">The sequence shown here is derived from an EMBL/GenBank/DDBJ whole genome shotgun (WGS) entry which is preliminary data.</text>
</comment>